<evidence type="ECO:0000256" key="2">
    <source>
        <dbReference type="ARBA" id="ARBA00022694"/>
    </source>
</evidence>
<dbReference type="CDD" id="cd02569">
    <property type="entry name" value="PseudoU_synth_ScPus3"/>
    <property type="match status" value="1"/>
</dbReference>
<dbReference type="GO" id="GO:0009982">
    <property type="term" value="F:pseudouridine synthase activity"/>
    <property type="evidence" value="ECO:0007669"/>
    <property type="project" value="InterPro"/>
</dbReference>
<dbReference type="InterPro" id="IPR020097">
    <property type="entry name" value="PsdUridine_synth_TruA_a/b_dom"/>
</dbReference>
<proteinExistence type="inferred from homology"/>
<evidence type="ECO:0000313" key="5">
    <source>
        <dbReference type="EMBL" id="GMM37019.1"/>
    </source>
</evidence>
<accession>A0AAV5QRF0</accession>
<dbReference type="AlphaFoldDB" id="A0AAV5QRF0"/>
<dbReference type="GO" id="GO:0005737">
    <property type="term" value="C:cytoplasm"/>
    <property type="evidence" value="ECO:0007669"/>
    <property type="project" value="TreeGrafter"/>
</dbReference>
<dbReference type="Gene3D" id="3.30.70.660">
    <property type="entry name" value="Pseudouridine synthase I, catalytic domain, C-terminal subdomain"/>
    <property type="match status" value="1"/>
</dbReference>
<dbReference type="FunFam" id="3.30.70.580:FF:000020">
    <property type="entry name" value="tRNA pseudouridine synthase"/>
    <property type="match status" value="1"/>
</dbReference>
<gene>
    <name evidence="5" type="ORF">DASC09_043440</name>
</gene>
<dbReference type="GO" id="GO:1990481">
    <property type="term" value="P:mRNA pseudouridine synthesis"/>
    <property type="evidence" value="ECO:0007669"/>
    <property type="project" value="TreeGrafter"/>
</dbReference>
<organism evidence="5 6">
    <name type="scientific">Saccharomycopsis crataegensis</name>
    <dbReference type="NCBI Taxonomy" id="43959"/>
    <lineage>
        <taxon>Eukaryota</taxon>
        <taxon>Fungi</taxon>
        <taxon>Dikarya</taxon>
        <taxon>Ascomycota</taxon>
        <taxon>Saccharomycotina</taxon>
        <taxon>Saccharomycetes</taxon>
        <taxon>Saccharomycopsidaceae</taxon>
        <taxon>Saccharomycopsis</taxon>
    </lineage>
</organism>
<dbReference type="Proteomes" id="UP001360560">
    <property type="component" value="Unassembled WGS sequence"/>
</dbReference>
<dbReference type="HAMAP" id="MF_00171">
    <property type="entry name" value="TruA"/>
    <property type="match status" value="1"/>
</dbReference>
<evidence type="ECO:0000256" key="3">
    <source>
        <dbReference type="ARBA" id="ARBA00023235"/>
    </source>
</evidence>
<dbReference type="EMBL" id="BTFZ01000011">
    <property type="protein sequence ID" value="GMM37019.1"/>
    <property type="molecule type" value="Genomic_DNA"/>
</dbReference>
<dbReference type="InterPro" id="IPR020103">
    <property type="entry name" value="PsdUridine_synth_cat_dom_sf"/>
</dbReference>
<evidence type="ECO:0000259" key="4">
    <source>
        <dbReference type="Pfam" id="PF01416"/>
    </source>
</evidence>
<dbReference type="NCBIfam" id="TIGR00071">
    <property type="entry name" value="hisT_truA"/>
    <property type="match status" value="1"/>
</dbReference>
<evidence type="ECO:0000313" key="6">
    <source>
        <dbReference type="Proteomes" id="UP001360560"/>
    </source>
</evidence>
<protein>
    <submittedName>
        <fullName evidence="5">Pseudouridine synthase</fullName>
    </submittedName>
</protein>
<keyword evidence="3" id="KW-0413">Isomerase</keyword>
<dbReference type="GeneID" id="90074994"/>
<dbReference type="InterPro" id="IPR020095">
    <property type="entry name" value="PsdUridine_synth_TruA_C"/>
</dbReference>
<dbReference type="Gene3D" id="3.30.70.580">
    <property type="entry name" value="Pseudouridine synthase I, catalytic domain, N-terminal subdomain"/>
    <property type="match status" value="1"/>
</dbReference>
<dbReference type="InterPro" id="IPR041707">
    <property type="entry name" value="Pus3-like"/>
</dbReference>
<dbReference type="InterPro" id="IPR001406">
    <property type="entry name" value="PsdUridine_synth_TruA"/>
</dbReference>
<dbReference type="PANTHER" id="PTHR11142:SF5">
    <property type="entry name" value="TRNA PSEUDOURIDINE(38_39) SYNTHASE"/>
    <property type="match status" value="1"/>
</dbReference>
<keyword evidence="6" id="KW-1185">Reference proteome</keyword>
<reference evidence="5 6" key="1">
    <citation type="journal article" date="2023" name="Elife">
        <title>Identification of key yeast species and microbe-microbe interactions impacting larval growth of Drosophila in the wild.</title>
        <authorList>
            <person name="Mure A."/>
            <person name="Sugiura Y."/>
            <person name="Maeda R."/>
            <person name="Honda K."/>
            <person name="Sakurai N."/>
            <person name="Takahashi Y."/>
            <person name="Watada M."/>
            <person name="Katoh T."/>
            <person name="Gotoh A."/>
            <person name="Gotoh Y."/>
            <person name="Taniguchi I."/>
            <person name="Nakamura K."/>
            <person name="Hayashi T."/>
            <person name="Katayama T."/>
            <person name="Uemura T."/>
            <person name="Hattori Y."/>
        </authorList>
    </citation>
    <scope>NUCLEOTIDE SEQUENCE [LARGE SCALE GENOMIC DNA]</scope>
    <source>
        <strain evidence="5 6">SC-9</strain>
    </source>
</reference>
<dbReference type="GO" id="GO:0005634">
    <property type="term" value="C:nucleus"/>
    <property type="evidence" value="ECO:0007669"/>
    <property type="project" value="TreeGrafter"/>
</dbReference>
<comment type="similarity">
    <text evidence="1">Belongs to the tRNA pseudouridine synthase TruA family.</text>
</comment>
<feature type="domain" description="Pseudouridine synthase I TruA alpha/beta" evidence="4">
    <location>
        <begin position="207"/>
        <end position="313"/>
    </location>
</feature>
<dbReference type="PANTHER" id="PTHR11142">
    <property type="entry name" value="PSEUDOURIDYLATE SYNTHASE"/>
    <property type="match status" value="1"/>
</dbReference>
<name>A0AAV5QRF0_9ASCO</name>
<dbReference type="GO" id="GO:0003723">
    <property type="term" value="F:RNA binding"/>
    <property type="evidence" value="ECO:0007669"/>
    <property type="project" value="InterPro"/>
</dbReference>
<dbReference type="GO" id="GO:0031119">
    <property type="term" value="P:tRNA pseudouridine synthesis"/>
    <property type="evidence" value="ECO:0007669"/>
    <property type="project" value="TreeGrafter"/>
</dbReference>
<dbReference type="Pfam" id="PF01416">
    <property type="entry name" value="PseudoU_synth_1"/>
    <property type="match status" value="1"/>
</dbReference>
<dbReference type="SUPFAM" id="SSF55120">
    <property type="entry name" value="Pseudouridine synthase"/>
    <property type="match status" value="1"/>
</dbReference>
<dbReference type="InterPro" id="IPR020094">
    <property type="entry name" value="TruA/RsuA/RluB/E/F_N"/>
</dbReference>
<keyword evidence="2" id="KW-0819">tRNA processing</keyword>
<evidence type="ECO:0000256" key="1">
    <source>
        <dbReference type="ARBA" id="ARBA00009375"/>
    </source>
</evidence>
<comment type="caution">
    <text evidence="5">The sequence shown here is derived from an EMBL/GenBank/DDBJ whole genome shotgun (WGS) entry which is preliminary data.</text>
</comment>
<sequence length="401" mass="47486">MNSLRRLLGKFIKMDKNDYHAWDKQKLIERIQQLESSITAKQQQTKQPKKEFDFSKHHTRFIALKFSYLGWNYNGLAYQTHETELPTVEETVLKALEKCKLIPSMNPNDFKFSRCGRTDKGVSAMNQVISLNVRSNLSSEEQKDPANDFKELNYIQTLNKLVPHDIRFKAVCLRPPKDFDARFSCQYRHYRYFFHKDDLDIELMRLAAKKYEGEHDFRNFCKIDGSKQIHNHVRTMLSSDIVAYNEEFYYFDLQGRAFLWHQVRCMVAILFLVGSKLEKPEIIDWLFDVTNNPRRPVYDMANDLPLVLYDCKYKNDVEWTTMQTQDRFAYAQWLESNLKHNISSVFYDYFLSVPAVADSRTVVNVGDGKRKPVGKYIELKNRQKLETVEAQNAKFKKRKLK</sequence>
<dbReference type="RefSeq" id="XP_064854015.1">
    <property type="nucleotide sequence ID" value="XM_064997943.1"/>
</dbReference>